<keyword evidence="1" id="KW-0479">Metal-binding</keyword>
<keyword evidence="4" id="KW-1185">Reference proteome</keyword>
<dbReference type="PANTHER" id="PTHR35848:SF6">
    <property type="entry name" value="CUPIN TYPE-2 DOMAIN-CONTAINING PROTEIN"/>
    <property type="match status" value="1"/>
</dbReference>
<dbReference type="PANTHER" id="PTHR35848">
    <property type="entry name" value="OXALATE-BINDING PROTEIN"/>
    <property type="match status" value="1"/>
</dbReference>
<dbReference type="SUPFAM" id="SSF51182">
    <property type="entry name" value="RmlC-like cupins"/>
    <property type="match status" value="1"/>
</dbReference>
<dbReference type="Proteomes" id="UP000076848">
    <property type="component" value="Unassembled WGS sequence"/>
</dbReference>
<reference evidence="3 4" key="1">
    <citation type="submission" date="2016-04" db="EMBL/GenBank/DDBJ databases">
        <authorList>
            <consortium name="Pathogen Informatics"/>
        </authorList>
    </citation>
    <scope>NUCLEOTIDE SEQUENCE [LARGE SCALE GENOMIC DNA]</scope>
    <source>
        <strain evidence="3 4">H050680373</strain>
    </source>
</reference>
<dbReference type="EMBL" id="FKIF01000006">
    <property type="protein sequence ID" value="SAI68912.1"/>
    <property type="molecule type" value="Genomic_DNA"/>
</dbReference>
<dbReference type="Pfam" id="PF07883">
    <property type="entry name" value="Cupin_2"/>
    <property type="match status" value="1"/>
</dbReference>
<evidence type="ECO:0000313" key="3">
    <source>
        <dbReference type="EMBL" id="SAI68912.1"/>
    </source>
</evidence>
<organism evidence="3 4">
    <name type="scientific">Bordetella ansorpii</name>
    <dbReference type="NCBI Taxonomy" id="288768"/>
    <lineage>
        <taxon>Bacteria</taxon>
        <taxon>Pseudomonadati</taxon>
        <taxon>Pseudomonadota</taxon>
        <taxon>Betaproteobacteria</taxon>
        <taxon>Burkholderiales</taxon>
        <taxon>Alcaligenaceae</taxon>
        <taxon>Bordetella</taxon>
    </lineage>
</organism>
<accession>A0A157SEN1</accession>
<dbReference type="InterPro" id="IPR014710">
    <property type="entry name" value="RmlC-like_jellyroll"/>
</dbReference>
<dbReference type="InterPro" id="IPR013096">
    <property type="entry name" value="Cupin_2"/>
</dbReference>
<dbReference type="AlphaFoldDB" id="A0A157SEN1"/>
<name>A0A157SEN1_9BORD</name>
<dbReference type="InterPro" id="IPR011051">
    <property type="entry name" value="RmlC_Cupin_sf"/>
</dbReference>
<dbReference type="GO" id="GO:0046872">
    <property type="term" value="F:metal ion binding"/>
    <property type="evidence" value="ECO:0007669"/>
    <property type="project" value="UniProtKB-KW"/>
</dbReference>
<dbReference type="RefSeq" id="WP_066126780.1">
    <property type="nucleotide sequence ID" value="NZ_FKIF01000006.1"/>
</dbReference>
<evidence type="ECO:0000313" key="4">
    <source>
        <dbReference type="Proteomes" id="UP000076848"/>
    </source>
</evidence>
<feature type="domain" description="Cupin type-2" evidence="2">
    <location>
        <begin position="273"/>
        <end position="340"/>
    </location>
</feature>
<protein>
    <submittedName>
        <fullName evidence="3">Uncharacterized conserved protein, contains double-stranded beta-helix domain</fullName>
    </submittedName>
</protein>
<gene>
    <name evidence="3" type="ORF">SAMEA3906486_02177</name>
</gene>
<dbReference type="Gene3D" id="2.60.120.10">
    <property type="entry name" value="Jelly Rolls"/>
    <property type="match status" value="1"/>
</dbReference>
<dbReference type="STRING" id="288768.SAMEA3906486_02177"/>
<proteinExistence type="predicted"/>
<evidence type="ECO:0000259" key="2">
    <source>
        <dbReference type="Pfam" id="PF07883"/>
    </source>
</evidence>
<evidence type="ECO:0000256" key="1">
    <source>
        <dbReference type="ARBA" id="ARBA00022723"/>
    </source>
</evidence>
<dbReference type="InterPro" id="IPR051610">
    <property type="entry name" value="GPI/OXD"/>
</dbReference>
<sequence>MLHLLPLDGPTTPQFELGSVDGPADQVARNLQGSEIIKTISAGWASKEDLSFLLPLLAATHDAAVQADEGANEETDEAQESGIRSKLGITDPQRAQYDAALTAIATPRANARQLPVAIKYFAQQCQAAQRDASAAGVQDFIEVSQQVSALVLKAIERGFHKIGINPQWPAAPIQAPPTREPAISAESAQRRGEVLALHMELHAELYRVLRFERVRAASDRIQARLSLETEDEPPIALYPGVGEIMFTEDDQARDIAFTVERYPCTAEVLDPRVVRIPPGKSNNRHKHAHETLFYFISGTGSILVGETWTPVKAGDAVFSPRWAIHQTRNTGDEELVLLAITDYYLTSQVYVGAYDKI</sequence>